<evidence type="ECO:0000313" key="1">
    <source>
        <dbReference type="EMBL" id="QHU02756.1"/>
    </source>
</evidence>
<organism evidence="1">
    <name type="scientific">viral metagenome</name>
    <dbReference type="NCBI Taxonomy" id="1070528"/>
    <lineage>
        <taxon>unclassified sequences</taxon>
        <taxon>metagenomes</taxon>
        <taxon>organismal metagenomes</taxon>
    </lineage>
</organism>
<proteinExistence type="predicted"/>
<protein>
    <submittedName>
        <fullName evidence="1">Uncharacterized protein</fullName>
    </submittedName>
</protein>
<name>A0A6C0JDF9_9ZZZZ</name>
<accession>A0A6C0JDF9</accession>
<sequence length="216" mass="24841">MACQRGVTVFTPYSDMFGKTSGGLSLSFHICEETPGTGTGMTDLDKKNIAEMNLIRMLVRDNDIQYIKSYFNAYINGEFDEFAQELNVDVFNRISLKLYNFQRNAIYIDYEIIRDYIITSFESLYQSTLQLYECNVLEEKYIIAQGKADILDDLTKLNEYLEELKNKSNVSFIPDVAVSTPLMTLRPEYDIYIRTYGYPEGGVFDSDLLGEILNTI</sequence>
<dbReference type="AlphaFoldDB" id="A0A6C0JDF9"/>
<dbReference type="EMBL" id="MN740362">
    <property type="protein sequence ID" value="QHU02756.1"/>
    <property type="molecule type" value="Genomic_DNA"/>
</dbReference>
<reference evidence="1" key="1">
    <citation type="journal article" date="2020" name="Nature">
        <title>Giant virus diversity and host interactions through global metagenomics.</title>
        <authorList>
            <person name="Schulz F."/>
            <person name="Roux S."/>
            <person name="Paez-Espino D."/>
            <person name="Jungbluth S."/>
            <person name="Walsh D.A."/>
            <person name="Denef V.J."/>
            <person name="McMahon K.D."/>
            <person name="Konstantinidis K.T."/>
            <person name="Eloe-Fadrosh E.A."/>
            <person name="Kyrpides N.C."/>
            <person name="Woyke T."/>
        </authorList>
    </citation>
    <scope>NUCLEOTIDE SEQUENCE</scope>
    <source>
        <strain evidence="1">GVMAG-M-3300025880-76</strain>
    </source>
</reference>